<dbReference type="PANTHER" id="PTHR21256">
    <property type="entry name" value="HISTIDINOL DEHYDROGENASE HDH"/>
    <property type="match status" value="1"/>
</dbReference>
<dbReference type="GO" id="GO:0004399">
    <property type="term" value="F:histidinol dehydrogenase activity"/>
    <property type="evidence" value="ECO:0007669"/>
    <property type="project" value="UniProtKB-EC"/>
</dbReference>
<dbReference type="GO" id="GO:0046872">
    <property type="term" value="F:metal ion binding"/>
    <property type="evidence" value="ECO:0007669"/>
    <property type="project" value="UniProtKB-KW"/>
</dbReference>
<dbReference type="GO" id="GO:0051287">
    <property type="term" value="F:NAD binding"/>
    <property type="evidence" value="ECO:0007669"/>
    <property type="project" value="InterPro"/>
</dbReference>
<evidence type="ECO:0000256" key="2">
    <source>
        <dbReference type="ARBA" id="ARBA00022723"/>
    </source>
</evidence>
<gene>
    <name evidence="6" type="primary">hisD</name>
    <name evidence="6" type="ORF">ENL39_03585</name>
</gene>
<protein>
    <submittedName>
        <fullName evidence="6">Histidinol dehydrogenase</fullName>
        <ecNumber evidence="6">1.1.1.23</ecNumber>
    </submittedName>
</protein>
<evidence type="ECO:0000256" key="5">
    <source>
        <dbReference type="RuleBase" id="RU004175"/>
    </source>
</evidence>
<dbReference type="Proteomes" id="UP000886070">
    <property type="component" value="Unassembled WGS sequence"/>
</dbReference>
<keyword evidence="4 6" id="KW-0560">Oxidoreductase</keyword>
<dbReference type="NCBIfam" id="TIGR00069">
    <property type="entry name" value="hisD"/>
    <property type="match status" value="1"/>
</dbReference>
<dbReference type="InterPro" id="IPR012131">
    <property type="entry name" value="Hstdl_DH"/>
</dbReference>
<evidence type="ECO:0000256" key="4">
    <source>
        <dbReference type="ARBA" id="ARBA00023002"/>
    </source>
</evidence>
<dbReference type="CDD" id="cd06572">
    <property type="entry name" value="Histidinol_dh"/>
    <property type="match status" value="1"/>
</dbReference>
<dbReference type="EC" id="1.1.1.23" evidence="6"/>
<comment type="cofactor">
    <cofactor evidence="1">
        <name>Zn(2+)</name>
        <dbReference type="ChEBI" id="CHEBI:29105"/>
    </cofactor>
</comment>
<dbReference type="PANTHER" id="PTHR21256:SF2">
    <property type="entry name" value="HISTIDINE BIOSYNTHESIS TRIFUNCTIONAL PROTEIN"/>
    <property type="match status" value="1"/>
</dbReference>
<accession>A0A7V5HZ81</accession>
<keyword evidence="2" id="KW-0479">Metal-binding</keyword>
<comment type="similarity">
    <text evidence="5">Belongs to the histidinol dehydrogenase family.</text>
</comment>
<organism evidence="6">
    <name type="scientific">Aerophobetes bacterium</name>
    <dbReference type="NCBI Taxonomy" id="2030807"/>
    <lineage>
        <taxon>Bacteria</taxon>
        <taxon>Candidatus Aerophobota</taxon>
    </lineage>
</organism>
<comment type="caution">
    <text evidence="6">The sequence shown here is derived from an EMBL/GenBank/DDBJ whole genome shotgun (WGS) entry which is preliminary data.</text>
</comment>
<dbReference type="GO" id="GO:0000105">
    <property type="term" value="P:L-histidine biosynthetic process"/>
    <property type="evidence" value="ECO:0007669"/>
    <property type="project" value="TreeGrafter"/>
</dbReference>
<evidence type="ECO:0000256" key="3">
    <source>
        <dbReference type="ARBA" id="ARBA00022833"/>
    </source>
</evidence>
<dbReference type="SUPFAM" id="SSF53720">
    <property type="entry name" value="ALDH-like"/>
    <property type="match status" value="1"/>
</dbReference>
<dbReference type="PRINTS" id="PR00083">
    <property type="entry name" value="HOLDHDRGNASE"/>
</dbReference>
<dbReference type="InterPro" id="IPR016161">
    <property type="entry name" value="Ald_DH/histidinol_DH"/>
</dbReference>
<dbReference type="InterPro" id="IPR001692">
    <property type="entry name" value="Histidinol_DH_CS"/>
</dbReference>
<sequence>MLWERLRRFFQRKFKEDFLRKPVKIKDIGEKEYENLIKRSFLQFEKVLPRVISIVNEVKDRGDEAFLEFTEKFDGVRLSSDSLILTDDEVKKAYRNLPSSLVSSLKRMCQQVRFFHQNQLERRKNWSCKGEKYGDYTLGEFFSPVEKAAIYVPGGKASYPSTAVMGCIPAKLAGVKEVVVCSPPSSGGEILPEVVVAAHLAGADLIVKGGGAQAVAALAFGTSTFPRVDLIAGPGNIYVTCAKAYLASLGEIGIDCPAGPSEVLIIADNSAPPDYIVWDMLSQAEHDEASFSVLVTTSRKLAFDVWERLGREANSCKRKKIILSSLEKNSFILLQRI</sequence>
<dbReference type="Gene3D" id="3.40.50.1980">
    <property type="entry name" value="Nitrogenase molybdenum iron protein domain"/>
    <property type="match status" value="2"/>
</dbReference>
<dbReference type="PROSITE" id="PS00611">
    <property type="entry name" value="HISOL_DEHYDROGENASE"/>
    <property type="match status" value="1"/>
</dbReference>
<proteinExistence type="inferred from homology"/>
<evidence type="ECO:0000313" key="6">
    <source>
        <dbReference type="EMBL" id="HHF98554.1"/>
    </source>
</evidence>
<dbReference type="EMBL" id="DRTT01000100">
    <property type="protein sequence ID" value="HHF98554.1"/>
    <property type="molecule type" value="Genomic_DNA"/>
</dbReference>
<dbReference type="AlphaFoldDB" id="A0A7V5HZ81"/>
<dbReference type="GO" id="GO:0005829">
    <property type="term" value="C:cytosol"/>
    <property type="evidence" value="ECO:0007669"/>
    <property type="project" value="TreeGrafter"/>
</dbReference>
<dbReference type="Pfam" id="PF00815">
    <property type="entry name" value="Histidinol_dh"/>
    <property type="match status" value="1"/>
</dbReference>
<evidence type="ECO:0000256" key="1">
    <source>
        <dbReference type="ARBA" id="ARBA00001947"/>
    </source>
</evidence>
<reference evidence="6" key="1">
    <citation type="journal article" date="2020" name="mSystems">
        <title>Genome- and Community-Level Interaction Insights into Carbon Utilization and Element Cycling Functions of Hydrothermarchaeota in Hydrothermal Sediment.</title>
        <authorList>
            <person name="Zhou Z."/>
            <person name="Liu Y."/>
            <person name="Xu W."/>
            <person name="Pan J."/>
            <person name="Luo Z.H."/>
            <person name="Li M."/>
        </authorList>
    </citation>
    <scope>NUCLEOTIDE SEQUENCE [LARGE SCALE GENOMIC DNA]</scope>
    <source>
        <strain evidence="6">HyVt-92</strain>
    </source>
</reference>
<name>A0A7V5HZ81_UNCAE</name>
<keyword evidence="3" id="KW-0862">Zinc</keyword>